<keyword evidence="5 11" id="KW-0547">Nucleotide-binding</keyword>
<dbReference type="InterPro" id="IPR018027">
    <property type="entry name" value="Asn/Gln_amidotransferase"/>
</dbReference>
<dbReference type="InterPro" id="IPR014746">
    <property type="entry name" value="Gln_synth/guanido_kin_cat_dom"/>
</dbReference>
<evidence type="ECO:0000256" key="9">
    <source>
        <dbReference type="ARBA" id="ARBA00047380"/>
    </source>
</evidence>
<comment type="catalytic activity">
    <reaction evidence="10 11">
        <text>L-glutamyl-tRNA(Gln) + L-glutamine + ATP + H2O = L-glutaminyl-tRNA(Gln) + L-glutamate + ADP + phosphate + H(+)</text>
        <dbReference type="Rhea" id="RHEA:17521"/>
        <dbReference type="Rhea" id="RHEA-COMP:9681"/>
        <dbReference type="Rhea" id="RHEA-COMP:9684"/>
        <dbReference type="ChEBI" id="CHEBI:15377"/>
        <dbReference type="ChEBI" id="CHEBI:15378"/>
        <dbReference type="ChEBI" id="CHEBI:29985"/>
        <dbReference type="ChEBI" id="CHEBI:30616"/>
        <dbReference type="ChEBI" id="CHEBI:43474"/>
        <dbReference type="ChEBI" id="CHEBI:58359"/>
        <dbReference type="ChEBI" id="CHEBI:78520"/>
        <dbReference type="ChEBI" id="CHEBI:78521"/>
        <dbReference type="ChEBI" id="CHEBI:456216"/>
    </reaction>
</comment>
<organism evidence="13 14">
    <name type="scientific">Rubritalea profundi</name>
    <dbReference type="NCBI Taxonomy" id="1658618"/>
    <lineage>
        <taxon>Bacteria</taxon>
        <taxon>Pseudomonadati</taxon>
        <taxon>Verrucomicrobiota</taxon>
        <taxon>Verrucomicrobiia</taxon>
        <taxon>Verrucomicrobiales</taxon>
        <taxon>Rubritaleaceae</taxon>
        <taxon>Rubritalea</taxon>
    </lineage>
</organism>
<dbReference type="NCBIfam" id="TIGR00133">
    <property type="entry name" value="gatB"/>
    <property type="match status" value="1"/>
</dbReference>
<dbReference type="NCBIfam" id="NF004012">
    <property type="entry name" value="PRK05477.1-2"/>
    <property type="match status" value="1"/>
</dbReference>
<dbReference type="EMBL" id="MQWA01000001">
    <property type="protein sequence ID" value="PQJ29998.1"/>
    <property type="molecule type" value="Genomic_DNA"/>
</dbReference>
<dbReference type="GO" id="GO:0005524">
    <property type="term" value="F:ATP binding"/>
    <property type="evidence" value="ECO:0007669"/>
    <property type="project" value="UniProtKB-KW"/>
</dbReference>
<dbReference type="NCBIfam" id="NF004014">
    <property type="entry name" value="PRK05477.1-4"/>
    <property type="match status" value="1"/>
</dbReference>
<dbReference type="Pfam" id="PF02934">
    <property type="entry name" value="GatB_N"/>
    <property type="match status" value="1"/>
</dbReference>
<evidence type="ECO:0000313" key="14">
    <source>
        <dbReference type="Proteomes" id="UP000239907"/>
    </source>
</evidence>
<keyword evidence="4 11" id="KW-0436">Ligase</keyword>
<dbReference type="Pfam" id="PF02637">
    <property type="entry name" value="GatB_Yqey"/>
    <property type="match status" value="1"/>
</dbReference>
<evidence type="ECO:0000256" key="1">
    <source>
        <dbReference type="ARBA" id="ARBA00005306"/>
    </source>
</evidence>
<comment type="similarity">
    <text evidence="1 11">Belongs to the GatB/GatE family. GatB subfamily.</text>
</comment>
<evidence type="ECO:0000256" key="4">
    <source>
        <dbReference type="ARBA" id="ARBA00022598"/>
    </source>
</evidence>
<dbReference type="PROSITE" id="PS01234">
    <property type="entry name" value="GATB"/>
    <property type="match status" value="1"/>
</dbReference>
<dbReference type="InterPro" id="IPR003789">
    <property type="entry name" value="Asn/Gln_tRNA_amidoTrase-B-like"/>
</dbReference>
<dbReference type="FunFam" id="1.10.10.410:FF:000001">
    <property type="entry name" value="Aspartyl/glutamyl-tRNA(Asn/Gln) amidotransferase subunit B"/>
    <property type="match status" value="1"/>
</dbReference>
<dbReference type="InterPro" id="IPR017959">
    <property type="entry name" value="Asn/Gln-tRNA_amidoTrfase_suB/E"/>
</dbReference>
<dbReference type="Proteomes" id="UP000239907">
    <property type="component" value="Unassembled WGS sequence"/>
</dbReference>
<dbReference type="SMART" id="SM00845">
    <property type="entry name" value="GatB_Yqey"/>
    <property type="match status" value="1"/>
</dbReference>
<dbReference type="PANTHER" id="PTHR11659">
    <property type="entry name" value="GLUTAMYL-TRNA GLN AMIDOTRANSFERASE SUBUNIT B MITOCHONDRIAL AND PROKARYOTIC PET112-RELATED"/>
    <property type="match status" value="1"/>
</dbReference>
<dbReference type="Gene3D" id="1.10.150.380">
    <property type="entry name" value="GatB domain, N-terminal subdomain"/>
    <property type="match status" value="1"/>
</dbReference>
<dbReference type="InterPro" id="IPR023168">
    <property type="entry name" value="GatB_Yqey_C_2"/>
</dbReference>
<dbReference type="GO" id="GO:0070681">
    <property type="term" value="P:glutaminyl-tRNAGln biosynthesis via transamidation"/>
    <property type="evidence" value="ECO:0007669"/>
    <property type="project" value="TreeGrafter"/>
</dbReference>
<dbReference type="SUPFAM" id="SSF55931">
    <property type="entry name" value="Glutamine synthetase/guanido kinase"/>
    <property type="match status" value="1"/>
</dbReference>
<evidence type="ECO:0000313" key="13">
    <source>
        <dbReference type="EMBL" id="PQJ29998.1"/>
    </source>
</evidence>
<dbReference type="OrthoDB" id="9804078at2"/>
<comment type="subunit">
    <text evidence="2 11">Heterotrimer of A, B and C subunits.</text>
</comment>
<comment type="caution">
    <text evidence="13">The sequence shown here is derived from an EMBL/GenBank/DDBJ whole genome shotgun (WGS) entry which is preliminary data.</text>
</comment>
<keyword evidence="6 11" id="KW-0067">ATP-binding</keyword>
<dbReference type="Gene3D" id="1.10.10.410">
    <property type="match status" value="1"/>
</dbReference>
<evidence type="ECO:0000256" key="11">
    <source>
        <dbReference type="HAMAP-Rule" id="MF_00121"/>
    </source>
</evidence>
<protein>
    <recommendedName>
        <fullName evidence="3 11">Aspartyl/glutamyl-tRNA(Asn/Gln) amidotransferase subunit B</fullName>
        <shortName evidence="11">Asp/Glu-ADT subunit B</shortName>
        <ecNumber evidence="11">6.3.5.-</ecNumber>
    </recommendedName>
</protein>
<evidence type="ECO:0000256" key="3">
    <source>
        <dbReference type="ARBA" id="ARBA00016923"/>
    </source>
</evidence>
<dbReference type="GO" id="GO:0050567">
    <property type="term" value="F:glutaminyl-tRNA synthase (glutamine-hydrolyzing) activity"/>
    <property type="evidence" value="ECO:0007669"/>
    <property type="project" value="UniProtKB-UniRule"/>
</dbReference>
<dbReference type="GO" id="GO:0006412">
    <property type="term" value="P:translation"/>
    <property type="evidence" value="ECO:0007669"/>
    <property type="project" value="UniProtKB-UniRule"/>
</dbReference>
<dbReference type="SUPFAM" id="SSF89095">
    <property type="entry name" value="GatB/YqeY motif"/>
    <property type="match status" value="1"/>
</dbReference>
<dbReference type="InterPro" id="IPR006075">
    <property type="entry name" value="Asn/Gln-tRNA_Trfase_suB/E_cat"/>
</dbReference>
<evidence type="ECO:0000256" key="2">
    <source>
        <dbReference type="ARBA" id="ARBA00011123"/>
    </source>
</evidence>
<dbReference type="RefSeq" id="WP_105044515.1">
    <property type="nucleotide sequence ID" value="NZ_MQWA01000001.1"/>
</dbReference>
<evidence type="ECO:0000256" key="10">
    <source>
        <dbReference type="ARBA" id="ARBA00047913"/>
    </source>
</evidence>
<evidence type="ECO:0000256" key="7">
    <source>
        <dbReference type="ARBA" id="ARBA00022917"/>
    </source>
</evidence>
<sequence length="487" mass="53939">MPREDYIATIGLEVHCQITAQSKMFCACRAGYGHEPNTNVCPVCLGLPGALPVLNKHAIEQTILAGMLLNCTTPPISKWDRKNYFYPDMPKNFQLTQFDLPLCGGGGVPLYDLAYHKDAQKHIPKPGKVVKMDRIHLEEDVAKSTHLASSSTIDYNRAGTPLMEIVTEPDIDCAEEAYAYIKSLQQILQYAKISDADMDKGQMRCDVNISVRKKGTTELGTKLEIKNLNSTSSVRSAIYYEIDRQIEELDMGIEQVQATLAWDPNTGQTSVMRIKEDSHDYRYFPEPDLLPVNTAEMFEKMKAFVPELPHDKRDRFVSDYGVSAYDAGVLTSGLKLADYFELAAKGSNFGKKVANWIINTLLGKLNETFLTIGDNPVKPESLRELVELVEAGTISNNQAKDVFSALWDAPEKKPADIAKSMGFEPADNSAIETIIDEIIAANPEKVAEIQGGNAKAANWFTGQVMKASRGKANPKMVSDYIKVKLGL</sequence>
<dbReference type="InterPro" id="IPR017958">
    <property type="entry name" value="Gln-tRNA_amidoTrfase_suB_CS"/>
</dbReference>
<dbReference type="GO" id="GO:0050566">
    <property type="term" value="F:asparaginyl-tRNA synthase (glutamine-hydrolyzing) activity"/>
    <property type="evidence" value="ECO:0007669"/>
    <property type="project" value="RHEA"/>
</dbReference>
<dbReference type="InterPro" id="IPR004413">
    <property type="entry name" value="GatB"/>
</dbReference>
<evidence type="ECO:0000256" key="5">
    <source>
        <dbReference type="ARBA" id="ARBA00022741"/>
    </source>
</evidence>
<gene>
    <name evidence="11" type="primary">gatB</name>
    <name evidence="13" type="ORF">BSZ32_16930</name>
</gene>
<dbReference type="AlphaFoldDB" id="A0A2S7U4R1"/>
<proteinExistence type="inferred from homology"/>
<dbReference type="EC" id="6.3.5.-" evidence="11"/>
<reference evidence="13 14" key="1">
    <citation type="submission" date="2016-12" db="EMBL/GenBank/DDBJ databases">
        <title>Study of bacterial adaptation to deep sea.</title>
        <authorList>
            <person name="Song J."/>
            <person name="Yoshizawa S."/>
            <person name="Kogure K."/>
        </authorList>
    </citation>
    <scope>NUCLEOTIDE SEQUENCE [LARGE SCALE GENOMIC DNA]</scope>
    <source>
        <strain evidence="13 14">SAORIC-165</strain>
    </source>
</reference>
<dbReference type="InterPro" id="IPR042114">
    <property type="entry name" value="GatB_C_1"/>
</dbReference>
<evidence type="ECO:0000256" key="6">
    <source>
        <dbReference type="ARBA" id="ARBA00022840"/>
    </source>
</evidence>
<dbReference type="HAMAP" id="MF_00121">
    <property type="entry name" value="GatB"/>
    <property type="match status" value="1"/>
</dbReference>
<accession>A0A2S7U4R1</accession>
<keyword evidence="7 11" id="KW-0648">Protein biosynthesis</keyword>
<keyword evidence="14" id="KW-1185">Reference proteome</keyword>
<comment type="function">
    <text evidence="8 11">Allows the formation of correctly charged Asn-tRNA(Asn) or Gln-tRNA(Gln) through the transamidation of misacylated Asp-tRNA(Asn) or Glu-tRNA(Gln) in organisms which lack either or both of asparaginyl-tRNA or glutaminyl-tRNA synthetases. The reaction takes place in the presence of glutamine and ATP through an activated phospho-Asp-tRNA(Asn) or phospho-Glu-tRNA(Gln).</text>
</comment>
<evidence type="ECO:0000256" key="8">
    <source>
        <dbReference type="ARBA" id="ARBA00024799"/>
    </source>
</evidence>
<feature type="domain" description="Asn/Gln amidotransferase" evidence="12">
    <location>
        <begin position="338"/>
        <end position="485"/>
    </location>
</feature>
<evidence type="ECO:0000259" key="12">
    <source>
        <dbReference type="SMART" id="SM00845"/>
    </source>
</evidence>
<name>A0A2S7U4R1_9BACT</name>
<comment type="catalytic activity">
    <reaction evidence="9 11">
        <text>L-aspartyl-tRNA(Asn) + L-glutamine + ATP + H2O = L-asparaginyl-tRNA(Asn) + L-glutamate + ADP + phosphate + 2 H(+)</text>
        <dbReference type="Rhea" id="RHEA:14513"/>
        <dbReference type="Rhea" id="RHEA-COMP:9674"/>
        <dbReference type="Rhea" id="RHEA-COMP:9677"/>
        <dbReference type="ChEBI" id="CHEBI:15377"/>
        <dbReference type="ChEBI" id="CHEBI:15378"/>
        <dbReference type="ChEBI" id="CHEBI:29985"/>
        <dbReference type="ChEBI" id="CHEBI:30616"/>
        <dbReference type="ChEBI" id="CHEBI:43474"/>
        <dbReference type="ChEBI" id="CHEBI:58359"/>
        <dbReference type="ChEBI" id="CHEBI:78515"/>
        <dbReference type="ChEBI" id="CHEBI:78516"/>
        <dbReference type="ChEBI" id="CHEBI:456216"/>
    </reaction>
</comment>
<dbReference type="PANTHER" id="PTHR11659:SF0">
    <property type="entry name" value="GLUTAMYL-TRNA(GLN) AMIDOTRANSFERASE SUBUNIT B, MITOCHONDRIAL"/>
    <property type="match status" value="1"/>
</dbReference>